<gene>
    <name evidence="1" type="ORF">HPB50_001469</name>
</gene>
<organism evidence="1 2">
    <name type="scientific">Hyalomma asiaticum</name>
    <name type="common">Tick</name>
    <dbReference type="NCBI Taxonomy" id="266040"/>
    <lineage>
        <taxon>Eukaryota</taxon>
        <taxon>Metazoa</taxon>
        <taxon>Ecdysozoa</taxon>
        <taxon>Arthropoda</taxon>
        <taxon>Chelicerata</taxon>
        <taxon>Arachnida</taxon>
        <taxon>Acari</taxon>
        <taxon>Parasitiformes</taxon>
        <taxon>Ixodida</taxon>
        <taxon>Ixodoidea</taxon>
        <taxon>Ixodidae</taxon>
        <taxon>Hyalomminae</taxon>
        <taxon>Hyalomma</taxon>
    </lineage>
</organism>
<evidence type="ECO:0000313" key="2">
    <source>
        <dbReference type="Proteomes" id="UP000821845"/>
    </source>
</evidence>
<evidence type="ECO:0000313" key="1">
    <source>
        <dbReference type="EMBL" id="KAH6931917.1"/>
    </source>
</evidence>
<protein>
    <submittedName>
        <fullName evidence="1">Uncharacterized protein</fullName>
    </submittedName>
</protein>
<reference evidence="1" key="1">
    <citation type="submission" date="2020-05" db="EMBL/GenBank/DDBJ databases">
        <title>Large-scale comparative analyses of tick genomes elucidate their genetic diversity and vector capacities.</title>
        <authorList>
            <person name="Jia N."/>
            <person name="Wang J."/>
            <person name="Shi W."/>
            <person name="Du L."/>
            <person name="Sun Y."/>
            <person name="Zhan W."/>
            <person name="Jiang J."/>
            <person name="Wang Q."/>
            <person name="Zhang B."/>
            <person name="Ji P."/>
            <person name="Sakyi L.B."/>
            <person name="Cui X."/>
            <person name="Yuan T."/>
            <person name="Jiang B."/>
            <person name="Yang W."/>
            <person name="Lam T.T.-Y."/>
            <person name="Chang Q."/>
            <person name="Ding S."/>
            <person name="Wang X."/>
            <person name="Zhu J."/>
            <person name="Ruan X."/>
            <person name="Zhao L."/>
            <person name="Wei J."/>
            <person name="Que T."/>
            <person name="Du C."/>
            <person name="Cheng J."/>
            <person name="Dai P."/>
            <person name="Han X."/>
            <person name="Huang E."/>
            <person name="Gao Y."/>
            <person name="Liu J."/>
            <person name="Shao H."/>
            <person name="Ye R."/>
            <person name="Li L."/>
            <person name="Wei W."/>
            <person name="Wang X."/>
            <person name="Wang C."/>
            <person name="Yang T."/>
            <person name="Huo Q."/>
            <person name="Li W."/>
            <person name="Guo W."/>
            <person name="Chen H."/>
            <person name="Zhou L."/>
            <person name="Ni X."/>
            <person name="Tian J."/>
            <person name="Zhou Y."/>
            <person name="Sheng Y."/>
            <person name="Liu T."/>
            <person name="Pan Y."/>
            <person name="Xia L."/>
            <person name="Li J."/>
            <person name="Zhao F."/>
            <person name="Cao W."/>
        </authorList>
    </citation>
    <scope>NUCLEOTIDE SEQUENCE</scope>
    <source>
        <strain evidence="1">Hyas-2018</strain>
    </source>
</reference>
<dbReference type="Proteomes" id="UP000821845">
    <property type="component" value="Chromosome 4"/>
</dbReference>
<dbReference type="EMBL" id="CM023484">
    <property type="protein sequence ID" value="KAH6931917.1"/>
    <property type="molecule type" value="Genomic_DNA"/>
</dbReference>
<accession>A0ACB7SCW2</accession>
<comment type="caution">
    <text evidence="1">The sequence shown here is derived from an EMBL/GenBank/DDBJ whole genome shotgun (WGS) entry which is preliminary data.</text>
</comment>
<name>A0ACB7SCW2_HYAAI</name>
<proteinExistence type="predicted"/>
<keyword evidence="2" id="KW-1185">Reference proteome</keyword>
<sequence length="91" mass="10185">MAAHHAPISGYRMQTALHVRPILIFATSYGSCMVTRSLRLRGRVVVPMATQANHVVYFVLSIVPKSRRPAFMQRGSSSRQDFTPAKVDRVT</sequence>